<dbReference type="InterPro" id="IPR001708">
    <property type="entry name" value="YidC/ALB3/OXA1/COX18"/>
</dbReference>
<evidence type="ECO:0000256" key="3">
    <source>
        <dbReference type="ARBA" id="ARBA00022475"/>
    </source>
</evidence>
<comment type="similarity">
    <text evidence="9">Belongs to the OXA1/ALB3/YidC family.</text>
</comment>
<evidence type="ECO:0000256" key="9">
    <source>
        <dbReference type="RuleBase" id="RU003945"/>
    </source>
</evidence>
<evidence type="ECO:0000313" key="12">
    <source>
        <dbReference type="EMBL" id="OHA54647.1"/>
    </source>
</evidence>
<dbReference type="InterPro" id="IPR028055">
    <property type="entry name" value="YidC/Oxa/ALB_C"/>
</dbReference>
<feature type="transmembrane region" description="Helical" evidence="10">
    <location>
        <begin position="195"/>
        <end position="216"/>
    </location>
</feature>
<dbReference type="STRING" id="1802370.A2Z62_02410"/>
<keyword evidence="8" id="KW-0143">Chaperone</keyword>
<feature type="domain" description="Membrane insertase YidC/Oxa/ALB C-terminal" evidence="11">
    <location>
        <begin position="29"/>
        <end position="232"/>
    </location>
</feature>
<dbReference type="GO" id="GO:0032977">
    <property type="term" value="F:membrane insertase activity"/>
    <property type="evidence" value="ECO:0007669"/>
    <property type="project" value="InterPro"/>
</dbReference>
<proteinExistence type="inferred from homology"/>
<dbReference type="EMBL" id="MHTA01000006">
    <property type="protein sequence ID" value="OHA54647.1"/>
    <property type="molecule type" value="Genomic_DNA"/>
</dbReference>
<dbReference type="PANTHER" id="PTHR12428:SF65">
    <property type="entry name" value="CYTOCHROME C OXIDASE ASSEMBLY PROTEIN COX18, MITOCHONDRIAL"/>
    <property type="match status" value="1"/>
</dbReference>
<sequence length="253" mass="28622">MSYLYNLVFFEPLLNGLALLIKYLPLHDMGLAIIILTLAVRFVILPFTHKSTVTQIKMKKLEPELREIKNAHKNDSQAQAKKTMELYKKHGINPVAGILTLFIQIPIIFALYKVFLGGTTFDPAHLYSFVAVPDFVSIKFLGLVDVTQKSYIMPVLAALTQFYQMKLALPPIKKQDTGNSFKDSLARSMNVQMRYVLPFFIFFIGLKLSSGIALYWTTMNVFAIVHEAIVRRRAEKLYGEPNQNNISLTGGTA</sequence>
<comment type="caution">
    <text evidence="12">The sequence shown here is derived from an EMBL/GenBank/DDBJ whole genome shotgun (WGS) entry which is preliminary data.</text>
</comment>
<keyword evidence="3" id="KW-1003">Cell membrane</keyword>
<evidence type="ECO:0000256" key="10">
    <source>
        <dbReference type="SAM" id="Phobius"/>
    </source>
</evidence>
<dbReference type="GO" id="GO:0005886">
    <property type="term" value="C:plasma membrane"/>
    <property type="evidence" value="ECO:0007669"/>
    <property type="project" value="UniProtKB-SubCell"/>
</dbReference>
<gene>
    <name evidence="12" type="ORF">A2Z62_02410</name>
</gene>
<evidence type="ECO:0000256" key="7">
    <source>
        <dbReference type="ARBA" id="ARBA00023136"/>
    </source>
</evidence>
<feature type="transmembrane region" description="Helical" evidence="10">
    <location>
        <begin position="91"/>
        <end position="112"/>
    </location>
</feature>
<feature type="transmembrane region" description="Helical" evidence="10">
    <location>
        <begin position="124"/>
        <end position="144"/>
    </location>
</feature>
<reference evidence="12 13" key="1">
    <citation type="journal article" date="2016" name="Nat. Commun.">
        <title>Thousands of microbial genomes shed light on interconnected biogeochemical processes in an aquifer system.</title>
        <authorList>
            <person name="Anantharaman K."/>
            <person name="Brown C.T."/>
            <person name="Hug L.A."/>
            <person name="Sharon I."/>
            <person name="Castelle C.J."/>
            <person name="Probst A.J."/>
            <person name="Thomas B.C."/>
            <person name="Singh A."/>
            <person name="Wilkins M.J."/>
            <person name="Karaoz U."/>
            <person name="Brodie E.L."/>
            <person name="Williams K.H."/>
            <person name="Hubbard S.S."/>
            <person name="Banfield J.F."/>
        </authorList>
    </citation>
    <scope>NUCLEOTIDE SEQUENCE [LARGE SCALE GENOMIC DNA]</scope>
</reference>
<dbReference type="PANTHER" id="PTHR12428">
    <property type="entry name" value="OXA1"/>
    <property type="match status" value="1"/>
</dbReference>
<dbReference type="NCBIfam" id="TIGR03592">
    <property type="entry name" value="yidC_oxa1_cterm"/>
    <property type="match status" value="1"/>
</dbReference>
<evidence type="ECO:0000256" key="2">
    <source>
        <dbReference type="ARBA" id="ARBA00022448"/>
    </source>
</evidence>
<evidence type="ECO:0000256" key="5">
    <source>
        <dbReference type="ARBA" id="ARBA00022927"/>
    </source>
</evidence>
<evidence type="ECO:0000313" key="13">
    <source>
        <dbReference type="Proteomes" id="UP000177649"/>
    </source>
</evidence>
<dbReference type="InterPro" id="IPR047196">
    <property type="entry name" value="YidC_ALB_C"/>
</dbReference>
<organism evidence="12 13">
    <name type="scientific">Candidatus Terrybacteria bacterium RIFCSPLOWO2_02_42_20</name>
    <dbReference type="NCBI Taxonomy" id="1802370"/>
    <lineage>
        <taxon>Bacteria</taxon>
        <taxon>Candidatus Terryibacteriota</taxon>
    </lineage>
</organism>
<dbReference type="CDD" id="cd20070">
    <property type="entry name" value="5TM_YidC_Alb3"/>
    <property type="match status" value="1"/>
</dbReference>
<evidence type="ECO:0000259" key="11">
    <source>
        <dbReference type="Pfam" id="PF02096"/>
    </source>
</evidence>
<keyword evidence="5" id="KW-0653">Protein transport</keyword>
<dbReference type="GO" id="GO:0015031">
    <property type="term" value="P:protein transport"/>
    <property type="evidence" value="ECO:0007669"/>
    <property type="project" value="UniProtKB-KW"/>
</dbReference>
<dbReference type="Proteomes" id="UP000177649">
    <property type="component" value="Unassembled WGS sequence"/>
</dbReference>
<keyword evidence="7 10" id="KW-0472">Membrane</keyword>
<keyword evidence="2" id="KW-0813">Transport</keyword>
<evidence type="ECO:0000256" key="1">
    <source>
        <dbReference type="ARBA" id="ARBA00004651"/>
    </source>
</evidence>
<dbReference type="AlphaFoldDB" id="A0A1G2Q247"/>
<keyword evidence="4 9" id="KW-0812">Transmembrane</keyword>
<evidence type="ECO:0000256" key="4">
    <source>
        <dbReference type="ARBA" id="ARBA00022692"/>
    </source>
</evidence>
<dbReference type="GO" id="GO:0051205">
    <property type="term" value="P:protein insertion into membrane"/>
    <property type="evidence" value="ECO:0007669"/>
    <property type="project" value="TreeGrafter"/>
</dbReference>
<evidence type="ECO:0000256" key="8">
    <source>
        <dbReference type="ARBA" id="ARBA00023186"/>
    </source>
</evidence>
<evidence type="ECO:0000256" key="6">
    <source>
        <dbReference type="ARBA" id="ARBA00022989"/>
    </source>
</evidence>
<keyword evidence="6 10" id="KW-1133">Transmembrane helix</keyword>
<accession>A0A1G2Q247</accession>
<feature type="transmembrane region" description="Helical" evidence="10">
    <location>
        <begin position="30"/>
        <end position="48"/>
    </location>
</feature>
<comment type="subcellular location">
    <subcellularLocation>
        <location evidence="1">Cell membrane</location>
        <topology evidence="1">Multi-pass membrane protein</topology>
    </subcellularLocation>
    <subcellularLocation>
        <location evidence="9">Membrane</location>
        <topology evidence="9">Multi-pass membrane protein</topology>
    </subcellularLocation>
</comment>
<name>A0A1G2Q247_9BACT</name>
<dbReference type="Pfam" id="PF02096">
    <property type="entry name" value="60KD_IMP"/>
    <property type="match status" value="1"/>
</dbReference>
<protein>
    <recommendedName>
        <fullName evidence="11">Membrane insertase YidC/Oxa/ALB C-terminal domain-containing protein</fullName>
    </recommendedName>
</protein>